<dbReference type="PROSITE" id="PS00866">
    <property type="entry name" value="CPSASE_1"/>
    <property type="match status" value="1"/>
</dbReference>
<dbReference type="InterPro" id="IPR011761">
    <property type="entry name" value="ATP-grasp"/>
</dbReference>
<dbReference type="FunFam" id="3.40.50.20:FF:000010">
    <property type="entry name" value="Propionyl-CoA carboxylase subunit alpha"/>
    <property type="match status" value="1"/>
</dbReference>
<dbReference type="NCBIfam" id="NF006367">
    <property type="entry name" value="PRK08591.1"/>
    <property type="match status" value="1"/>
</dbReference>
<dbReference type="InterPro" id="IPR005482">
    <property type="entry name" value="Biotin_COase_C"/>
</dbReference>
<comment type="caution">
    <text evidence="9">The sequence shown here is derived from an EMBL/GenBank/DDBJ whole genome shotgun (WGS) entry which is preliminary data.</text>
</comment>
<dbReference type="GO" id="GO:2001295">
    <property type="term" value="P:malonyl-CoA biosynthetic process"/>
    <property type="evidence" value="ECO:0007669"/>
    <property type="project" value="UniProtKB-UniPathway"/>
</dbReference>
<gene>
    <name evidence="9" type="ORF">AMJ83_05920</name>
</gene>
<dbReference type="UniPathway" id="UPA00655">
    <property type="reaction ID" value="UER00711"/>
</dbReference>
<dbReference type="InterPro" id="IPR011054">
    <property type="entry name" value="Rudment_hybrid_motif"/>
</dbReference>
<dbReference type="SMART" id="SM00878">
    <property type="entry name" value="Biotin_carb_C"/>
    <property type="match status" value="1"/>
</dbReference>
<evidence type="ECO:0000256" key="4">
    <source>
        <dbReference type="ARBA" id="ARBA00022842"/>
    </source>
</evidence>
<evidence type="ECO:0000259" key="8">
    <source>
        <dbReference type="PROSITE" id="PS50979"/>
    </source>
</evidence>
<dbReference type="STRING" id="1703779.AMJ83_05920"/>
<organism evidence="9 10">
    <name type="scientific">candidate division WOR_3 bacterium SM23_42</name>
    <dbReference type="NCBI Taxonomy" id="1703779"/>
    <lineage>
        <taxon>Bacteria</taxon>
        <taxon>Bacteria division WOR-3</taxon>
    </lineage>
</organism>
<dbReference type="InterPro" id="IPR005479">
    <property type="entry name" value="CPAse_ATP-bd"/>
</dbReference>
<dbReference type="Pfam" id="PF00289">
    <property type="entry name" value="Biotin_carb_N"/>
    <property type="match status" value="1"/>
</dbReference>
<dbReference type="InterPro" id="IPR005481">
    <property type="entry name" value="BC-like_N"/>
</dbReference>
<dbReference type="InterPro" id="IPR016185">
    <property type="entry name" value="PreATP-grasp_dom_sf"/>
</dbReference>
<dbReference type="NCBIfam" id="TIGR00514">
    <property type="entry name" value="accC"/>
    <property type="match status" value="1"/>
</dbReference>
<dbReference type="PANTHER" id="PTHR18866">
    <property type="entry name" value="CARBOXYLASE:PYRUVATE/ACETYL-COA/PROPIONYL-COA CARBOXYLASE"/>
    <property type="match status" value="1"/>
</dbReference>
<name>A0A0S8FUJ7_UNCW3</name>
<protein>
    <submittedName>
        <fullName evidence="9">Uncharacterized protein</fullName>
    </submittedName>
</protein>
<evidence type="ECO:0000256" key="3">
    <source>
        <dbReference type="ARBA" id="ARBA00022840"/>
    </source>
</evidence>
<dbReference type="InterPro" id="IPR050856">
    <property type="entry name" value="Biotin_carboxylase_complex"/>
</dbReference>
<dbReference type="Proteomes" id="UP000051373">
    <property type="component" value="Unassembled WGS sequence"/>
</dbReference>
<dbReference type="AlphaFoldDB" id="A0A0S8FUJ7"/>
<dbReference type="PROSITE" id="PS00867">
    <property type="entry name" value="CPSASE_2"/>
    <property type="match status" value="1"/>
</dbReference>
<keyword evidence="2 6" id="KW-0547">Nucleotide-binding</keyword>
<evidence type="ECO:0000256" key="6">
    <source>
        <dbReference type="PROSITE-ProRule" id="PRU00409"/>
    </source>
</evidence>
<feature type="domain" description="ATP-grasp" evidence="7">
    <location>
        <begin position="120"/>
        <end position="317"/>
    </location>
</feature>
<reference evidence="9 10" key="1">
    <citation type="journal article" date="2015" name="Microbiome">
        <title>Genomic resolution of linkages in carbon, nitrogen, and sulfur cycling among widespread estuary sediment bacteria.</title>
        <authorList>
            <person name="Baker B.J."/>
            <person name="Lazar C.S."/>
            <person name="Teske A.P."/>
            <person name="Dick G.J."/>
        </authorList>
    </citation>
    <scope>NUCLEOTIDE SEQUENCE [LARGE SCALE GENOMIC DNA]</scope>
    <source>
        <strain evidence="9">SM23_42</strain>
    </source>
</reference>
<sequence length="499" mass="55300">MFKKILIANRGEIAIRIARACRELGIRAVGVYSTVDENAHHLRYMDDTHWIGDSPPQASYLNISNVIDVAGRAGAQAIHPGYGFLAENSDFAKACEESGLVFIGPSSNALALVGDKVASRNTVQKVGVPIIPGMRTVGKDSSGFKKMAKKVGYPVIVKASMGGGGKGMRIVRTEKELEASIAAGQREAKSAFGDASVYLEKYIEKPRHIEFQVLRDHHGNVAHLFERECSIQRRHQKIIEETPSAALDDELRMNMGEAAKKVIEIAEYTNAGTVEFLLDENRNFYFLEVNARVQVEHPITEMVTGVDLVRQQIRIAAGDKINLSQASIKQRGHAIEARIYAEDPENNFLPCPGRILYLNEPSGPGIRVDSGIYQGWDVPPHYDPILSKLIVWAENRDVAIERMSNALKDYIVLGIKNNLGYLKRIMGTSKFTKGDYDTHFIDENEEELSIPKENIHVVLVAAALLAAEKKGVSVESGGTQVRRDTTPWQELGHWEICED</sequence>
<dbReference type="InterPro" id="IPR004549">
    <property type="entry name" value="Acetyl_CoA_COase_biotin_COase"/>
</dbReference>
<dbReference type="GO" id="GO:0005524">
    <property type="term" value="F:ATP binding"/>
    <property type="evidence" value="ECO:0007669"/>
    <property type="project" value="UniProtKB-UniRule"/>
</dbReference>
<dbReference type="GO" id="GO:0016874">
    <property type="term" value="F:ligase activity"/>
    <property type="evidence" value="ECO:0007669"/>
    <property type="project" value="UniProtKB-KW"/>
</dbReference>
<accession>A0A0S8FUJ7</accession>
<evidence type="ECO:0000313" key="9">
    <source>
        <dbReference type="EMBL" id="KPK63762.1"/>
    </source>
</evidence>
<dbReference type="Pfam" id="PF02785">
    <property type="entry name" value="Biotin_carb_C"/>
    <property type="match status" value="1"/>
</dbReference>
<dbReference type="SUPFAM" id="SSF52440">
    <property type="entry name" value="PreATP-grasp domain"/>
    <property type="match status" value="1"/>
</dbReference>
<proteinExistence type="predicted"/>
<dbReference type="FunFam" id="3.30.1490.20:FF:000003">
    <property type="entry name" value="acetyl-CoA carboxylase isoform X1"/>
    <property type="match status" value="1"/>
</dbReference>
<dbReference type="Gene3D" id="3.30.470.20">
    <property type="entry name" value="ATP-grasp fold, B domain"/>
    <property type="match status" value="1"/>
</dbReference>
<keyword evidence="4" id="KW-0460">Magnesium</keyword>
<evidence type="ECO:0000256" key="5">
    <source>
        <dbReference type="ARBA" id="ARBA00023267"/>
    </source>
</evidence>
<dbReference type="SUPFAM" id="SSF51246">
    <property type="entry name" value="Rudiment single hybrid motif"/>
    <property type="match status" value="1"/>
</dbReference>
<evidence type="ECO:0000256" key="2">
    <source>
        <dbReference type="ARBA" id="ARBA00022741"/>
    </source>
</evidence>
<evidence type="ECO:0000313" key="10">
    <source>
        <dbReference type="Proteomes" id="UP000051373"/>
    </source>
</evidence>
<dbReference type="PROSITE" id="PS50979">
    <property type="entry name" value="BC"/>
    <property type="match status" value="1"/>
</dbReference>
<dbReference type="SUPFAM" id="SSF56059">
    <property type="entry name" value="Glutathione synthetase ATP-binding domain-like"/>
    <property type="match status" value="1"/>
</dbReference>
<dbReference type="EMBL" id="LJUJ01000009">
    <property type="protein sequence ID" value="KPK63762.1"/>
    <property type="molecule type" value="Genomic_DNA"/>
</dbReference>
<evidence type="ECO:0000259" key="7">
    <source>
        <dbReference type="PROSITE" id="PS50975"/>
    </source>
</evidence>
<dbReference type="PANTHER" id="PTHR18866:SF33">
    <property type="entry name" value="METHYLCROTONOYL-COA CARBOXYLASE SUBUNIT ALPHA, MITOCHONDRIAL-RELATED"/>
    <property type="match status" value="1"/>
</dbReference>
<dbReference type="PROSITE" id="PS50975">
    <property type="entry name" value="ATP_GRASP"/>
    <property type="match status" value="1"/>
</dbReference>
<dbReference type="FunFam" id="3.30.470.20:FF:000028">
    <property type="entry name" value="Methylcrotonoyl-CoA carboxylase subunit alpha, mitochondrial"/>
    <property type="match status" value="1"/>
</dbReference>
<dbReference type="InterPro" id="IPR011764">
    <property type="entry name" value="Biotin_carboxylation_dom"/>
</dbReference>
<keyword evidence="3 6" id="KW-0067">ATP-binding</keyword>
<evidence type="ECO:0000256" key="1">
    <source>
        <dbReference type="ARBA" id="ARBA00022598"/>
    </source>
</evidence>
<keyword evidence="1" id="KW-0436">Ligase</keyword>
<dbReference type="PATRIC" id="fig|1703779.3.peg.1517"/>
<dbReference type="GO" id="GO:0046872">
    <property type="term" value="F:metal ion binding"/>
    <property type="evidence" value="ECO:0007669"/>
    <property type="project" value="InterPro"/>
</dbReference>
<feature type="domain" description="Biotin carboxylation" evidence="8">
    <location>
        <begin position="1"/>
        <end position="446"/>
    </location>
</feature>
<dbReference type="Pfam" id="PF02786">
    <property type="entry name" value="CPSase_L_D2"/>
    <property type="match status" value="1"/>
</dbReference>
<keyword evidence="5" id="KW-0092">Biotin</keyword>